<keyword evidence="5 6" id="KW-0206">Cytoskeleton</keyword>
<keyword evidence="7" id="KW-1185">Reference proteome</keyword>
<evidence type="ECO:0000256" key="4">
    <source>
        <dbReference type="ARBA" id="ARBA00023203"/>
    </source>
</evidence>
<keyword evidence="3 6" id="KW-0963">Cytoplasm</keyword>
<dbReference type="WBParaSite" id="Pan_g20580.t1">
    <property type="protein sequence ID" value="Pan_g20580.t1"/>
    <property type="gene ID" value="Pan_g20580"/>
</dbReference>
<reference evidence="8" key="2">
    <citation type="submission" date="2020-10" db="UniProtKB">
        <authorList>
            <consortium name="WormBaseParasite"/>
        </authorList>
    </citation>
    <scope>IDENTIFICATION</scope>
</reference>
<evidence type="ECO:0000313" key="7">
    <source>
        <dbReference type="Proteomes" id="UP000492821"/>
    </source>
</evidence>
<comment type="function">
    <text evidence="6">Functions as actin-binding component of the Arp2/3 complex which is involved in regulation of actin polymerization and together with an activating nucleation-promoting factor (NPF) mediates the formation of branched actin networks.</text>
</comment>
<dbReference type="InterPro" id="IPR034666">
    <property type="entry name" value="ARPC2/4"/>
</dbReference>
<reference evidence="7" key="1">
    <citation type="journal article" date="2013" name="Genetics">
        <title>The draft genome and transcriptome of Panagrellus redivivus are shaped by the harsh demands of a free-living lifestyle.</title>
        <authorList>
            <person name="Srinivasan J."/>
            <person name="Dillman A.R."/>
            <person name="Macchietto M.G."/>
            <person name="Heikkinen L."/>
            <person name="Lakso M."/>
            <person name="Fracchia K.M."/>
            <person name="Antoshechkin I."/>
            <person name="Mortazavi A."/>
            <person name="Wong G."/>
            <person name="Sternberg P.W."/>
        </authorList>
    </citation>
    <scope>NUCLEOTIDE SEQUENCE [LARGE SCALE GENOMIC DNA]</scope>
    <source>
        <strain evidence="7">MT8872</strain>
    </source>
</reference>
<sequence length="314" mass="35800">MRFNFDRNEALYNLLTTRFEWFVENSIARPISCDIPLLGGADRVFVSNFADADGKVVQTVIYVSLKSNNFEKLQTYGLRGHLNNIFKGYVHPKNLKGYAFTLQIDLTLLPDDYEELAHRIASIRRELFAPVVGHFFNLQGNFASLPPETPNFDVIEVMANEFAMIAAKPSEVNITFALTFDSTAESTIAKMFLEEFSRETAKNPLFRILAPDAITDKHRLLKSKSNGSNIVYVVVNCRQSRSQNTVRRLALDLMASLAAFIDSEIARIKAKLHQAMRELTSKCTKRMSRAQLEVRADQLPEASFYYEEPKLYNY</sequence>
<dbReference type="AlphaFoldDB" id="A0A7E4VHS1"/>
<evidence type="ECO:0000256" key="2">
    <source>
        <dbReference type="ARBA" id="ARBA00007192"/>
    </source>
</evidence>
<dbReference type="PANTHER" id="PTHR12058">
    <property type="entry name" value="ARP2/3 COMPLEX 34 KDA SUBUNIT"/>
    <property type="match status" value="1"/>
</dbReference>
<comment type="similarity">
    <text evidence="2 6">Belongs to the ARPC2 family.</text>
</comment>
<evidence type="ECO:0000256" key="5">
    <source>
        <dbReference type="ARBA" id="ARBA00023212"/>
    </source>
</evidence>
<accession>A0A7E4VHS1</accession>
<dbReference type="PANTHER" id="PTHR12058:SF0">
    <property type="entry name" value="ACTIN-RELATED PROTEIN 2_3 COMPLEX SUBUNIT 2"/>
    <property type="match status" value="1"/>
</dbReference>
<evidence type="ECO:0000256" key="3">
    <source>
        <dbReference type="ARBA" id="ARBA00022490"/>
    </source>
</evidence>
<dbReference type="InterPro" id="IPR007188">
    <property type="entry name" value="ARPC2"/>
</dbReference>
<evidence type="ECO:0000256" key="6">
    <source>
        <dbReference type="RuleBase" id="RU364015"/>
    </source>
</evidence>
<dbReference type="GO" id="GO:0051015">
    <property type="term" value="F:actin filament binding"/>
    <property type="evidence" value="ECO:0007669"/>
    <property type="project" value="TreeGrafter"/>
</dbReference>
<protein>
    <recommendedName>
        <fullName evidence="6">Arp2/3 complex 34 kDa subunit</fullName>
    </recommendedName>
</protein>
<evidence type="ECO:0000256" key="1">
    <source>
        <dbReference type="ARBA" id="ARBA00004245"/>
    </source>
</evidence>
<keyword evidence="4 6" id="KW-0009">Actin-binding</keyword>
<dbReference type="GO" id="GO:0005885">
    <property type="term" value="C:Arp2/3 protein complex"/>
    <property type="evidence" value="ECO:0007669"/>
    <property type="project" value="InterPro"/>
</dbReference>
<dbReference type="Gene3D" id="3.30.1460.20">
    <property type="match status" value="2"/>
</dbReference>
<evidence type="ECO:0000313" key="8">
    <source>
        <dbReference type="WBParaSite" id="Pan_g20580.t1"/>
    </source>
</evidence>
<dbReference type="GO" id="GO:0030041">
    <property type="term" value="P:actin filament polymerization"/>
    <property type="evidence" value="ECO:0007669"/>
    <property type="project" value="InterPro"/>
</dbReference>
<dbReference type="SUPFAM" id="SSF69645">
    <property type="entry name" value="Arp2/3 complex subunits"/>
    <property type="match status" value="2"/>
</dbReference>
<organism evidence="7 8">
    <name type="scientific">Panagrellus redivivus</name>
    <name type="common">Microworm</name>
    <dbReference type="NCBI Taxonomy" id="6233"/>
    <lineage>
        <taxon>Eukaryota</taxon>
        <taxon>Metazoa</taxon>
        <taxon>Ecdysozoa</taxon>
        <taxon>Nematoda</taxon>
        <taxon>Chromadorea</taxon>
        <taxon>Rhabditida</taxon>
        <taxon>Tylenchina</taxon>
        <taxon>Panagrolaimomorpha</taxon>
        <taxon>Panagrolaimoidea</taxon>
        <taxon>Panagrolaimidae</taxon>
        <taxon>Panagrellus</taxon>
    </lineage>
</organism>
<dbReference type="Pfam" id="PF04045">
    <property type="entry name" value="P34-Arc"/>
    <property type="match status" value="1"/>
</dbReference>
<comment type="subcellular location">
    <subcellularLocation>
        <location evidence="1 6">Cytoplasm</location>
        <location evidence="1 6">Cytoskeleton</location>
    </subcellularLocation>
</comment>
<name>A0A7E4VHS1_PANRE</name>
<proteinExistence type="inferred from homology"/>
<comment type="subunit">
    <text evidence="6">Component of the Arp2/3 complex.</text>
</comment>
<dbReference type="Proteomes" id="UP000492821">
    <property type="component" value="Unassembled WGS sequence"/>
</dbReference>
<dbReference type="GO" id="GO:0005200">
    <property type="term" value="F:structural constituent of cytoskeleton"/>
    <property type="evidence" value="ECO:0007669"/>
    <property type="project" value="TreeGrafter"/>
</dbReference>
<dbReference type="GO" id="GO:0034314">
    <property type="term" value="P:Arp2/3 complex-mediated actin nucleation"/>
    <property type="evidence" value="ECO:0007669"/>
    <property type="project" value="InterPro"/>
</dbReference>